<gene>
    <name evidence="1" type="ORF">FSZ31_01460</name>
</gene>
<evidence type="ECO:0000313" key="2">
    <source>
        <dbReference type="Proteomes" id="UP000321129"/>
    </source>
</evidence>
<dbReference type="GO" id="GO:0016787">
    <property type="term" value="F:hydrolase activity"/>
    <property type="evidence" value="ECO:0007669"/>
    <property type="project" value="UniProtKB-KW"/>
</dbReference>
<reference evidence="1 2" key="1">
    <citation type="submission" date="2019-08" db="EMBL/GenBank/DDBJ databases">
        <title>Sphingorhabdus soil sp. nov., isolated from arctic soil.</title>
        <authorList>
            <person name="Liu Y."/>
        </authorList>
    </citation>
    <scope>NUCLEOTIDE SEQUENCE [LARGE SCALE GENOMIC DNA]</scope>
    <source>
        <strain evidence="1 2">D-2Q-5-6</strain>
    </source>
</reference>
<dbReference type="InterPro" id="IPR036412">
    <property type="entry name" value="HAD-like_sf"/>
</dbReference>
<protein>
    <submittedName>
        <fullName evidence="1">HAD family hydrolase</fullName>
    </submittedName>
</protein>
<dbReference type="OrthoDB" id="7192139at2"/>
<sequence>MTTASPSSSPRPLLVTDCDEVLMHMVVPFRDWLDEHHDIDFRLKGASFAGALHRRKCGSQLGREEVWPLLDQFFTGEMHRQYPAPGAFDALARLAEQADIVVLSNVGDTIHALRVEQLRAHGLDCRLVTNRGEKGPALKRIVDEFAPSVTVYTEDLEIHHASAAEYVPDTWRLQMVIEPEIADAIAHAPHAHARIDQWAEAERWIAERFAEARPAPATSDERIEA</sequence>
<dbReference type="Proteomes" id="UP000321129">
    <property type="component" value="Unassembled WGS sequence"/>
</dbReference>
<dbReference type="AlphaFoldDB" id="A0A5C6ULM9"/>
<keyword evidence="1" id="KW-0378">Hydrolase</keyword>
<dbReference type="RefSeq" id="WP_147121286.1">
    <property type="nucleotide sequence ID" value="NZ_VOPY01000001.1"/>
</dbReference>
<organism evidence="1 2">
    <name type="scientific">Flavisphingopyxis soli</name>
    <dbReference type="NCBI Taxonomy" id="2601267"/>
    <lineage>
        <taxon>Bacteria</taxon>
        <taxon>Pseudomonadati</taxon>
        <taxon>Pseudomonadota</taxon>
        <taxon>Alphaproteobacteria</taxon>
        <taxon>Sphingomonadales</taxon>
        <taxon>Sphingopyxidaceae</taxon>
        <taxon>Flavisphingopyxis</taxon>
    </lineage>
</organism>
<dbReference type="SUPFAM" id="SSF56784">
    <property type="entry name" value="HAD-like"/>
    <property type="match status" value="1"/>
</dbReference>
<keyword evidence="2" id="KW-1185">Reference proteome</keyword>
<name>A0A5C6ULM9_9SPHN</name>
<accession>A0A5C6ULM9</accession>
<dbReference type="EMBL" id="VOPY01000001">
    <property type="protein sequence ID" value="TXC73450.1"/>
    <property type="molecule type" value="Genomic_DNA"/>
</dbReference>
<comment type="caution">
    <text evidence="1">The sequence shown here is derived from an EMBL/GenBank/DDBJ whole genome shotgun (WGS) entry which is preliminary data.</text>
</comment>
<proteinExistence type="predicted"/>
<evidence type="ECO:0000313" key="1">
    <source>
        <dbReference type="EMBL" id="TXC73450.1"/>
    </source>
</evidence>